<dbReference type="Proteomes" id="UP000003113">
    <property type="component" value="Unassembled WGS sequence"/>
</dbReference>
<name>H0FAU6_9BURK</name>
<gene>
    <name evidence="2" type="ORF">KYC_19514</name>
</gene>
<organism evidence="2 3">
    <name type="scientific">Achromobacter arsenitoxydans SY8</name>
    <dbReference type="NCBI Taxonomy" id="477184"/>
    <lineage>
        <taxon>Bacteria</taxon>
        <taxon>Pseudomonadati</taxon>
        <taxon>Pseudomonadota</taxon>
        <taxon>Betaproteobacteria</taxon>
        <taxon>Burkholderiales</taxon>
        <taxon>Alcaligenaceae</taxon>
        <taxon>Achromobacter</taxon>
    </lineage>
</organism>
<evidence type="ECO:0000313" key="2">
    <source>
        <dbReference type="EMBL" id="EHK64614.1"/>
    </source>
</evidence>
<reference evidence="2 3" key="1">
    <citation type="journal article" date="2012" name="J. Bacteriol.">
        <title>Genome sequence of the highly efficient arsenite-oxidizing bacterium Achromobacter arsenitoxydans SY8.</title>
        <authorList>
            <person name="Li X."/>
            <person name="Hu Y."/>
            <person name="Gong J."/>
            <person name="Lin Y."/>
            <person name="Johnstone L."/>
            <person name="Rensing C."/>
            <person name="Wang G."/>
        </authorList>
    </citation>
    <scope>NUCLEOTIDE SEQUENCE [LARGE SCALE GENOMIC DNA]</scope>
    <source>
        <strain evidence="2 3">SY8</strain>
    </source>
</reference>
<dbReference type="EMBL" id="AGUF01000059">
    <property type="protein sequence ID" value="EHK64614.1"/>
    <property type="molecule type" value="Genomic_DNA"/>
</dbReference>
<dbReference type="PATRIC" id="fig|477184.5.peg.3834"/>
<dbReference type="AlphaFoldDB" id="H0FAU6"/>
<dbReference type="RefSeq" id="WP_008165444.1">
    <property type="nucleotide sequence ID" value="NZ_AGUF01000059.1"/>
</dbReference>
<dbReference type="eggNOG" id="COG4403">
    <property type="taxonomic scope" value="Bacteria"/>
</dbReference>
<feature type="domain" description="Lantibiotic biosynthesis protein dehydration" evidence="1">
    <location>
        <begin position="235"/>
        <end position="669"/>
    </location>
</feature>
<dbReference type="Pfam" id="PF13575">
    <property type="entry name" value="DUF4135"/>
    <property type="match status" value="1"/>
</dbReference>
<evidence type="ECO:0000313" key="3">
    <source>
        <dbReference type="Proteomes" id="UP000003113"/>
    </source>
</evidence>
<comment type="caution">
    <text evidence="2">The sequence shown here is derived from an EMBL/GenBank/DDBJ whole genome shotgun (WGS) entry which is preliminary data.</text>
</comment>
<protein>
    <submittedName>
        <fullName evidence="2">Lanthionine synthetase C family protein</fullName>
    </submittedName>
</protein>
<dbReference type="InterPro" id="IPR025410">
    <property type="entry name" value="Lant_dehyd"/>
</dbReference>
<dbReference type="STRING" id="477184.KYC_19514"/>
<accession>H0FAU6</accession>
<dbReference type="OrthoDB" id="9148343at2"/>
<sequence length="775" mass="83716">MTIGLGSFANFARANPDADRVVIADGQLKNDSQNTLAGWITWMFSGTLTQSWAAQVAQDNQAAVSAFQHALASHYGDADDGAAARLDSAQPLTANRITALVSDAGREARTAARDMALNPPAPPVSDAAMNAVMDAVALPDGPLQTFLAADVRESLQSLHNQVAKFDATPHAALLPDLGRQLAARLEECVTRAVISYKLRSIEQDWRDPLAGVSVQKDLNGFAQGLTGLCKAVPGLRAQLDAEKTAFHRNVTTLLSRLEKDLGAVSARFFGDGNVLTGLQGLTITGSDPHKGGNRVVIMDFGDDRRVVYKPRDVRIDEALSGASLANDRHSMMDIAGAPELTYKFLPRQDGEHATLPGHKDWPADVSESGHYGYVEFLPNGGPADFVADDAQAKDYYGLLGRGVAAMMLAGAADLHHENIMVSSRKPYFSDLEFALTPSIHLDLANLMGQTDSAKRAAEFGALMDTMGMTMGVTKAVDSNGLKPEYKLDAAGVFQRQSRQDDVTESLLVVRGNDGRLLDSHGALIPPERVRETPDGKQQKYRETLNVRYCAQFAEGLKEGLISAGNRLDDYNAFLDEAAKLHVRVHPINTTDQRSLLSGFFDKSYGAQTPEDAAAAALGTHLRGGITNFLQSATTAHVSDQNETDRAQRDDVMADVMLAAYRDHDVPYFSRRMDDTRLFFNGDCPVAWGQGEKQDAYFKLSDAERQAVKDRLEDLDPAGMSLLAKRLGDAAQAWLAAQTPLDGGALALLVAEPKTVQMLTALGAKASDFVQMDEPF</sequence>
<keyword evidence="3" id="KW-1185">Reference proteome</keyword>
<dbReference type="SUPFAM" id="SSF56112">
    <property type="entry name" value="Protein kinase-like (PK-like)"/>
    <property type="match status" value="1"/>
</dbReference>
<dbReference type="InterPro" id="IPR011009">
    <property type="entry name" value="Kinase-like_dom_sf"/>
</dbReference>
<proteinExistence type="predicted"/>
<evidence type="ECO:0000259" key="1">
    <source>
        <dbReference type="Pfam" id="PF13575"/>
    </source>
</evidence>